<dbReference type="PRINTS" id="PR00446">
    <property type="entry name" value="HYDRGNUPTAKE"/>
</dbReference>
<keyword evidence="2 5" id="KW-0645">Protease</keyword>
<dbReference type="RefSeq" id="WP_185163583.1">
    <property type="nucleotide sequence ID" value="NZ_JACKWY010000002.1"/>
</dbReference>
<dbReference type="InterPro" id="IPR023430">
    <property type="entry name" value="Pept_HybD-like_dom_sf"/>
</dbReference>
<comment type="similarity">
    <text evidence="1">Belongs to the peptidase A31 family.</text>
</comment>
<dbReference type="CDD" id="cd00518">
    <property type="entry name" value="H2MP"/>
    <property type="match status" value="1"/>
</dbReference>
<dbReference type="GO" id="GO:0016485">
    <property type="term" value="P:protein processing"/>
    <property type="evidence" value="ECO:0007669"/>
    <property type="project" value="TreeGrafter"/>
</dbReference>
<gene>
    <name evidence="5" type="ORF">H7E68_03790</name>
</gene>
<dbReference type="PANTHER" id="PTHR30302:SF1">
    <property type="entry name" value="HYDROGENASE 2 MATURATION PROTEASE"/>
    <property type="match status" value="1"/>
</dbReference>
<dbReference type="Proteomes" id="UP000585258">
    <property type="component" value="Unassembled WGS sequence"/>
</dbReference>
<dbReference type="GO" id="GO:0004190">
    <property type="term" value="F:aspartic-type endopeptidase activity"/>
    <property type="evidence" value="ECO:0007669"/>
    <property type="project" value="UniProtKB-KW"/>
</dbReference>
<keyword evidence="3" id="KW-0064">Aspartyl protease</keyword>
<dbReference type="NCBIfam" id="TIGR00072">
    <property type="entry name" value="hydrog_prot"/>
    <property type="match status" value="1"/>
</dbReference>
<dbReference type="PANTHER" id="PTHR30302">
    <property type="entry name" value="HYDROGENASE 1 MATURATION PROTEASE"/>
    <property type="match status" value="1"/>
</dbReference>
<evidence type="ECO:0000256" key="4">
    <source>
        <dbReference type="ARBA" id="ARBA00022801"/>
    </source>
</evidence>
<proteinExistence type="inferred from homology"/>
<dbReference type="AlphaFoldDB" id="A0A7X0SA87"/>
<evidence type="ECO:0000256" key="3">
    <source>
        <dbReference type="ARBA" id="ARBA00022750"/>
    </source>
</evidence>
<evidence type="ECO:0000256" key="2">
    <source>
        <dbReference type="ARBA" id="ARBA00022670"/>
    </source>
</evidence>
<evidence type="ECO:0000256" key="1">
    <source>
        <dbReference type="ARBA" id="ARBA00006814"/>
    </source>
</evidence>
<dbReference type="InterPro" id="IPR000671">
    <property type="entry name" value="Peptidase_A31"/>
</dbReference>
<dbReference type="EMBL" id="JACKWY010000002">
    <property type="protein sequence ID" value="MBB6713860.1"/>
    <property type="molecule type" value="Genomic_DNA"/>
</dbReference>
<evidence type="ECO:0000313" key="6">
    <source>
        <dbReference type="Proteomes" id="UP000585258"/>
    </source>
</evidence>
<reference evidence="5 6" key="1">
    <citation type="submission" date="2020-08" db="EMBL/GenBank/DDBJ databases">
        <title>Clostridia isolated from Swiss meat.</title>
        <authorList>
            <person name="Wambui J."/>
            <person name="Stevens M.J.A."/>
            <person name="Stephan R."/>
        </authorList>
    </citation>
    <scope>NUCLEOTIDE SEQUENCE [LARGE SCALE GENOMIC DNA]</scope>
    <source>
        <strain evidence="5 6">CM001</strain>
    </source>
</reference>
<dbReference type="GO" id="GO:0008047">
    <property type="term" value="F:enzyme activator activity"/>
    <property type="evidence" value="ECO:0007669"/>
    <property type="project" value="InterPro"/>
</dbReference>
<evidence type="ECO:0000313" key="5">
    <source>
        <dbReference type="EMBL" id="MBB6713860.1"/>
    </source>
</evidence>
<dbReference type="SUPFAM" id="SSF53163">
    <property type="entry name" value="HybD-like"/>
    <property type="match status" value="1"/>
</dbReference>
<accession>A0A7X0SA87</accession>
<protein>
    <submittedName>
        <fullName evidence="5">Hydrogenase maturation protease</fullName>
    </submittedName>
</protein>
<dbReference type="Pfam" id="PF01750">
    <property type="entry name" value="HycI"/>
    <property type="match status" value="1"/>
</dbReference>
<keyword evidence="4" id="KW-0378">Hydrolase</keyword>
<organism evidence="5 6">
    <name type="scientific">Clostridium gasigenes</name>
    <dbReference type="NCBI Taxonomy" id="94869"/>
    <lineage>
        <taxon>Bacteria</taxon>
        <taxon>Bacillati</taxon>
        <taxon>Bacillota</taxon>
        <taxon>Clostridia</taxon>
        <taxon>Eubacteriales</taxon>
        <taxon>Clostridiaceae</taxon>
        <taxon>Clostridium</taxon>
    </lineage>
</organism>
<dbReference type="Gene3D" id="3.40.50.1450">
    <property type="entry name" value="HybD-like"/>
    <property type="match status" value="1"/>
</dbReference>
<sequence>MIKVLGVGNIMLCDDGIGVKVAEYIKKELESNENIEVIIGETDFMYCLDCINKDDFVVIIDGTYFDFKPGYISKLSFEECDNLIVESRDPHGDSLLKVLRREYREINGYLIGIEIDKVDYSLDLSPKLNKEFNSICHRVLDKIKTLICLSEVQINNKSVV</sequence>
<comment type="caution">
    <text evidence="5">The sequence shown here is derived from an EMBL/GenBank/DDBJ whole genome shotgun (WGS) entry which is preliminary data.</text>
</comment>
<name>A0A7X0SA87_9CLOT</name>